<organism evidence="2 3">
    <name type="scientific">Hyphomonas atlantica</name>
    <dbReference type="NCBI Taxonomy" id="1280948"/>
    <lineage>
        <taxon>Bacteria</taxon>
        <taxon>Pseudomonadati</taxon>
        <taxon>Pseudomonadota</taxon>
        <taxon>Alphaproteobacteria</taxon>
        <taxon>Hyphomonadales</taxon>
        <taxon>Hyphomonadaceae</taxon>
        <taxon>Hyphomonas</taxon>
    </lineage>
</organism>
<dbReference type="InterPro" id="IPR027417">
    <property type="entry name" value="P-loop_NTPase"/>
</dbReference>
<protein>
    <recommendedName>
        <fullName evidence="1">AAA domain-containing protein</fullName>
    </recommendedName>
</protein>
<dbReference type="Pfam" id="PF13614">
    <property type="entry name" value="AAA_31"/>
    <property type="match status" value="1"/>
</dbReference>
<dbReference type="GeneID" id="92500238"/>
<dbReference type="SUPFAM" id="SSF52540">
    <property type="entry name" value="P-loop containing nucleoside triphosphate hydrolases"/>
    <property type="match status" value="1"/>
</dbReference>
<dbReference type="eggNOG" id="COG1192">
    <property type="taxonomic scope" value="Bacteria"/>
</dbReference>
<dbReference type="InterPro" id="IPR050678">
    <property type="entry name" value="DNA_Partitioning_ATPase"/>
</dbReference>
<evidence type="ECO:0000259" key="1">
    <source>
        <dbReference type="Pfam" id="PF13614"/>
    </source>
</evidence>
<dbReference type="PANTHER" id="PTHR13696">
    <property type="entry name" value="P-LOOP CONTAINING NUCLEOSIDE TRIPHOSPHATE HYDROLASE"/>
    <property type="match status" value="1"/>
</dbReference>
<comment type="caution">
    <text evidence="2">The sequence shown here is derived from an EMBL/GenBank/DDBJ whole genome shotgun (WGS) entry which is preliminary data.</text>
</comment>
<dbReference type="PANTHER" id="PTHR13696:SF99">
    <property type="entry name" value="COBYRINIC ACID AC-DIAMIDE SYNTHASE"/>
    <property type="match status" value="1"/>
</dbReference>
<keyword evidence="3" id="KW-1185">Reference proteome</keyword>
<dbReference type="RefSeq" id="WP_051602556.1">
    <property type="nucleotide sequence ID" value="NZ_AWFH01000007.1"/>
</dbReference>
<dbReference type="Proteomes" id="UP000024547">
    <property type="component" value="Unassembled WGS sequence"/>
</dbReference>
<dbReference type="Gene3D" id="3.40.50.300">
    <property type="entry name" value="P-loop containing nucleotide triphosphate hydrolases"/>
    <property type="match status" value="1"/>
</dbReference>
<dbReference type="PATRIC" id="fig|1280948.3.peg.1270"/>
<gene>
    <name evidence="2" type="ORF">HY36_15185</name>
</gene>
<dbReference type="InterPro" id="IPR025669">
    <property type="entry name" value="AAA_dom"/>
</dbReference>
<feature type="domain" description="AAA" evidence="1">
    <location>
        <begin position="4"/>
        <end position="199"/>
    </location>
</feature>
<dbReference type="AlphaFoldDB" id="A0A059E5Z9"/>
<evidence type="ECO:0000313" key="2">
    <source>
        <dbReference type="EMBL" id="KCZ63073.1"/>
    </source>
</evidence>
<reference evidence="2 3" key="1">
    <citation type="journal article" date="2014" name="Antonie Van Leeuwenhoek">
        <title>Hyphomonas beringensis sp. nov. and Hyphomonas chukchiensis sp. nov., isolated from surface seawater of the Bering Sea and Chukchi Sea.</title>
        <authorList>
            <person name="Li C."/>
            <person name="Lai Q."/>
            <person name="Li G."/>
            <person name="Dong C."/>
            <person name="Wang J."/>
            <person name="Liao Y."/>
            <person name="Shao Z."/>
        </authorList>
    </citation>
    <scope>NUCLEOTIDE SEQUENCE [LARGE SCALE GENOMIC DNA]</scope>
    <source>
        <strain evidence="2 3">22II1-22F38</strain>
    </source>
</reference>
<proteinExistence type="predicted"/>
<sequence>MSARVISIANSKGGVGKTTTCVSLAEAFAANGFRTLVVDLDTQANASLLVFGHEGDEHLFQAINDYVTISDWLLENFFAGEHKRLSDFIVTDASDVTYNGKPLELDLIPSSPRLRKTERELIYELTAKGYSMEALQGQVGRRMRDDFEKLKADYDVILCDCPPGISVMTETVLAASHLIIVPTIPDFMSTLGLDLFTGDIMRNLRGRDIENLPCVLATRFDGSAHQKVVLNAMRDAANAKETEFNMFNSVIPMKPGFATNPIELGPEPTLQAKWPGDALGIIEGLLKEVREKIQ</sequence>
<dbReference type="STRING" id="1280948.HY36_15185"/>
<dbReference type="CDD" id="cd02042">
    <property type="entry name" value="ParAB_family"/>
    <property type="match status" value="1"/>
</dbReference>
<accession>A0A059E5Z9</accession>
<dbReference type="OrthoDB" id="9815116at2"/>
<dbReference type="EMBL" id="AWFH01000007">
    <property type="protein sequence ID" value="KCZ63073.1"/>
    <property type="molecule type" value="Genomic_DNA"/>
</dbReference>
<evidence type="ECO:0000313" key="3">
    <source>
        <dbReference type="Proteomes" id="UP000024547"/>
    </source>
</evidence>
<name>A0A059E5Z9_9PROT</name>